<reference evidence="1" key="1">
    <citation type="submission" date="2023-04" db="EMBL/GenBank/DDBJ databases">
        <title>A chromosome-level genome assembly of the parasitoid wasp Eretmocerus hayati.</title>
        <authorList>
            <person name="Zhong Y."/>
            <person name="Liu S."/>
            <person name="Liu Y."/>
        </authorList>
    </citation>
    <scope>NUCLEOTIDE SEQUENCE</scope>
    <source>
        <strain evidence="1">ZJU_SS_LIU_2023</strain>
    </source>
</reference>
<organism evidence="1 2">
    <name type="scientific">Eretmocerus hayati</name>
    <dbReference type="NCBI Taxonomy" id="131215"/>
    <lineage>
        <taxon>Eukaryota</taxon>
        <taxon>Metazoa</taxon>
        <taxon>Ecdysozoa</taxon>
        <taxon>Arthropoda</taxon>
        <taxon>Hexapoda</taxon>
        <taxon>Insecta</taxon>
        <taxon>Pterygota</taxon>
        <taxon>Neoptera</taxon>
        <taxon>Endopterygota</taxon>
        <taxon>Hymenoptera</taxon>
        <taxon>Apocrita</taxon>
        <taxon>Proctotrupomorpha</taxon>
        <taxon>Chalcidoidea</taxon>
        <taxon>Aphelinidae</taxon>
        <taxon>Aphelininae</taxon>
        <taxon>Eretmocerus</taxon>
    </lineage>
</organism>
<dbReference type="Proteomes" id="UP001239111">
    <property type="component" value="Chromosome 1"/>
</dbReference>
<sequence length="441" mass="50136">MRTVRRASLPVSEMDEHVLESFRSIVLRIAHHLSIWSRRAGVRRRCAMYHRSELRQTRDIDLLSRAFSWLLFSCPIRDLPRYHRRFFPSNRIAILAAGEIVRRRDMEHLPALNHLMEEYREMQVQPQSPGERNPITTESSGFDIHELQNSLPAETSSIPCAQPRESSHTETQRQPQGSQPSDIATNDSSPGASPSRQSGGGLGAPASANDAASEDIDLQVRPAGVRFTVVDAGPRYVRRFRINGRRLALRILPPPQGTLNPILWLENGKLGDRIIYIDTDCTIFKFSENAENAEYEPPLGSLLGDMTDELAVYGPDSYIDTFIFIAPKSYAYRAVTSSGQSYECCKVQRITLNHENSLKINLESIEHLLDNYFQNRRDIVPLVSVENTIRLNYRAIQRTPLHEVVTRDESKSCSVVLKKRRYVSKEASLSFGYVAPQFRVE</sequence>
<keyword evidence="2" id="KW-1185">Reference proteome</keyword>
<protein>
    <submittedName>
        <fullName evidence="1">Uncharacterized protein</fullName>
    </submittedName>
</protein>
<comment type="caution">
    <text evidence="1">The sequence shown here is derived from an EMBL/GenBank/DDBJ whole genome shotgun (WGS) entry which is preliminary data.</text>
</comment>
<evidence type="ECO:0000313" key="2">
    <source>
        <dbReference type="Proteomes" id="UP001239111"/>
    </source>
</evidence>
<evidence type="ECO:0000313" key="1">
    <source>
        <dbReference type="EMBL" id="KAJ8684891.1"/>
    </source>
</evidence>
<name>A0ACC2PN41_9HYME</name>
<accession>A0ACC2PN41</accession>
<dbReference type="EMBL" id="CM056741">
    <property type="protein sequence ID" value="KAJ8684891.1"/>
    <property type="molecule type" value="Genomic_DNA"/>
</dbReference>
<gene>
    <name evidence="1" type="ORF">QAD02_020684</name>
</gene>
<proteinExistence type="predicted"/>